<proteinExistence type="predicted"/>
<dbReference type="RefSeq" id="WP_109721701.1">
    <property type="nucleotide sequence ID" value="NZ_QEQK01000024.1"/>
</dbReference>
<comment type="caution">
    <text evidence="2">The sequence shown here is derived from an EMBL/GenBank/DDBJ whole genome shotgun (WGS) entry which is preliminary data.</text>
</comment>
<reference evidence="2 3" key="1">
    <citation type="submission" date="2018-05" db="EMBL/GenBank/DDBJ databases">
        <title>Abyssibacter profundi OUC007T gen. nov., sp. nov, a marine bacterium isolated from seawater of the Mariana Trench.</title>
        <authorList>
            <person name="Zhou S."/>
        </authorList>
    </citation>
    <scope>NUCLEOTIDE SEQUENCE [LARGE SCALE GENOMIC DNA]</scope>
    <source>
        <strain evidence="2 3">OUC007</strain>
    </source>
</reference>
<protein>
    <recommendedName>
        <fullName evidence="1">Cyclic di-GMP receptor atypical PilZ domain-containing protein</fullName>
    </recommendedName>
</protein>
<evidence type="ECO:0000313" key="2">
    <source>
        <dbReference type="EMBL" id="PWN54546.1"/>
    </source>
</evidence>
<dbReference type="InterPro" id="IPR031800">
    <property type="entry name" value="PilZ_atypical"/>
</dbReference>
<feature type="domain" description="Cyclic di-GMP receptor atypical PilZ" evidence="1">
    <location>
        <begin position="42"/>
        <end position="168"/>
    </location>
</feature>
<gene>
    <name evidence="2" type="ORF">DEH80_16885</name>
</gene>
<dbReference type="OrthoDB" id="9151696at2"/>
<organism evidence="2 3">
    <name type="scientific">Abyssibacter profundi</name>
    <dbReference type="NCBI Taxonomy" id="2182787"/>
    <lineage>
        <taxon>Bacteria</taxon>
        <taxon>Pseudomonadati</taxon>
        <taxon>Pseudomonadota</taxon>
        <taxon>Gammaproteobacteria</taxon>
        <taxon>Chromatiales</taxon>
        <taxon>Oceanococcaceae</taxon>
        <taxon>Abyssibacter</taxon>
    </lineage>
</organism>
<dbReference type="EMBL" id="QEQK01000024">
    <property type="protein sequence ID" value="PWN54546.1"/>
    <property type="molecule type" value="Genomic_DNA"/>
</dbReference>
<name>A0A383XPJ2_9GAMM</name>
<dbReference type="AlphaFoldDB" id="A0A383XPJ2"/>
<sequence>MSGVQVHRHCAAAWASTRQDEPDHPVLDPVGLLQLIDALEPARPASHESEHEPDSDLARVERKLDTLLQLVSLLGAADSRQPTRVPLQLSPADIQWSAADLAGPRRDDDQLLIWLNPLSPVPLRLSGRYVNEDPEIRRFQLSFNDSDFESAWARLLFRWHRREIARSR</sequence>
<evidence type="ECO:0000313" key="3">
    <source>
        <dbReference type="Proteomes" id="UP000251800"/>
    </source>
</evidence>
<keyword evidence="3" id="KW-1185">Reference proteome</keyword>
<evidence type="ECO:0000259" key="1">
    <source>
        <dbReference type="Pfam" id="PF16823"/>
    </source>
</evidence>
<dbReference type="Pfam" id="PF16823">
    <property type="entry name" value="tPilZ"/>
    <property type="match status" value="1"/>
</dbReference>
<accession>A0A383XPJ2</accession>
<dbReference type="Proteomes" id="UP000251800">
    <property type="component" value="Unassembled WGS sequence"/>
</dbReference>